<evidence type="ECO:0000256" key="1">
    <source>
        <dbReference type="SAM" id="Phobius"/>
    </source>
</evidence>
<evidence type="ECO:0000313" key="2">
    <source>
        <dbReference type="EMBL" id="MPM92623.1"/>
    </source>
</evidence>
<comment type="caution">
    <text evidence="2">The sequence shown here is derived from an EMBL/GenBank/DDBJ whole genome shotgun (WGS) entry which is preliminary data.</text>
</comment>
<feature type="transmembrane region" description="Helical" evidence="1">
    <location>
        <begin position="39"/>
        <end position="58"/>
    </location>
</feature>
<evidence type="ECO:0008006" key="3">
    <source>
        <dbReference type="Google" id="ProtNLM"/>
    </source>
</evidence>
<proteinExistence type="predicted"/>
<reference evidence="2" key="1">
    <citation type="submission" date="2019-08" db="EMBL/GenBank/DDBJ databases">
        <authorList>
            <person name="Kucharzyk K."/>
            <person name="Murdoch R.W."/>
            <person name="Higgins S."/>
            <person name="Loffler F."/>
        </authorList>
    </citation>
    <scope>NUCLEOTIDE SEQUENCE</scope>
</reference>
<dbReference type="InterPro" id="IPR027853">
    <property type="entry name" value="DUF4492"/>
</dbReference>
<keyword evidence="1" id="KW-0812">Transmembrane</keyword>
<keyword evidence="1" id="KW-1133">Transmembrane helix</keyword>
<sequence length="91" mass="10795">MFNLKITHFMDSAVKEETFNWFSMFWEGFTGMSKLGRTLWIIVIIKLIIMFAILRPIFFPDFLKLQVNDESEKAGYVREQMIERSSFDSGK</sequence>
<dbReference type="AlphaFoldDB" id="A0A645DVJ2"/>
<accession>A0A645DVJ2</accession>
<protein>
    <recommendedName>
        <fullName evidence="3">DUF4492 domain-containing protein</fullName>
    </recommendedName>
</protein>
<name>A0A645DVJ2_9ZZZZ</name>
<keyword evidence="1" id="KW-0472">Membrane</keyword>
<dbReference type="Pfam" id="PF14899">
    <property type="entry name" value="DUF4492"/>
    <property type="match status" value="1"/>
</dbReference>
<gene>
    <name evidence="2" type="ORF">SDC9_139758</name>
</gene>
<dbReference type="EMBL" id="VSSQ01039539">
    <property type="protein sequence ID" value="MPM92623.1"/>
    <property type="molecule type" value="Genomic_DNA"/>
</dbReference>
<organism evidence="2">
    <name type="scientific">bioreactor metagenome</name>
    <dbReference type="NCBI Taxonomy" id="1076179"/>
    <lineage>
        <taxon>unclassified sequences</taxon>
        <taxon>metagenomes</taxon>
        <taxon>ecological metagenomes</taxon>
    </lineage>
</organism>